<name>A0A6A8MFZ1_9LACO</name>
<organism evidence="6 7">
    <name type="scientific">Lactobacillus porci</name>
    <dbReference type="NCBI Taxonomy" id="2012477"/>
    <lineage>
        <taxon>Bacteria</taxon>
        <taxon>Bacillati</taxon>
        <taxon>Bacillota</taxon>
        <taxon>Bacilli</taxon>
        <taxon>Lactobacillales</taxon>
        <taxon>Lactobacillaceae</taxon>
        <taxon>Lactobacillus</taxon>
    </lineage>
</organism>
<feature type="transmembrane region" description="Helical" evidence="5">
    <location>
        <begin position="444"/>
        <end position="462"/>
    </location>
</feature>
<comment type="caution">
    <text evidence="6">The sequence shown here is derived from an EMBL/GenBank/DDBJ whole genome shotgun (WGS) entry which is preliminary data.</text>
</comment>
<proteinExistence type="predicted"/>
<evidence type="ECO:0000256" key="4">
    <source>
        <dbReference type="ARBA" id="ARBA00023136"/>
    </source>
</evidence>
<dbReference type="InterPro" id="IPR002797">
    <property type="entry name" value="Polysacc_synth"/>
</dbReference>
<dbReference type="RefSeq" id="WP_154549363.1">
    <property type="nucleotide sequence ID" value="NZ_JBKZBY010000018.1"/>
</dbReference>
<comment type="subcellular location">
    <subcellularLocation>
        <location evidence="1">Membrane</location>
        <topology evidence="1">Multi-pass membrane protein</topology>
    </subcellularLocation>
</comment>
<keyword evidence="4 5" id="KW-0472">Membrane</keyword>
<dbReference type="OrthoDB" id="9815702at2"/>
<protein>
    <submittedName>
        <fullName evidence="6">Oligosaccharide flippase family protein</fullName>
    </submittedName>
</protein>
<reference evidence="6 7" key="1">
    <citation type="submission" date="2019-08" db="EMBL/GenBank/DDBJ databases">
        <title>In-depth cultivation of the pig gut microbiome towards novel bacterial diversity and tailored functional studies.</title>
        <authorList>
            <person name="Wylensek D."/>
            <person name="Hitch T.C.A."/>
            <person name="Clavel T."/>
        </authorList>
    </citation>
    <scope>NUCLEOTIDE SEQUENCE [LARGE SCALE GENOMIC DNA]</scope>
    <source>
        <strain evidence="6 7">Bifido-178-WT-2B</strain>
    </source>
</reference>
<feature type="transmembrane region" description="Helical" evidence="5">
    <location>
        <begin position="169"/>
        <end position="189"/>
    </location>
</feature>
<sequence length="477" mass="53291">MKNPSIKKNIFISTLYQILAIITPLITAPYVSRVIGTDGIGAYSWTSSIQTYFSLVAALGTASYGMREIARSRNDVKKRSQLFWEIELLSVFTSLAMLLLWGIYLGFQSHYRVMFLILTLNLFNTMLDISWFFDGLEQFQYTVTKNSLVKVAGVILILLFVKSPKDTNLYVFIMTGTTLLGTMSMWLELHKFVVKVPIKLANLKRHFHETLIYFIPTIATSIYTYMDKTLIQVMTQSNAENAYYEQATKIINLTKAVTFTAVNNVLGARISYLFAKKETREIKLRIQSSINYILFIGVGIGFGLLGIADTFVPVFFGQGWDKVALLLRLFSPQIVIIGVSNCLGSQYYNPAGLRKQSAVYIVIGAVVNFLLNLLLIPRFASAGATFASIIAELTISLLYLYHDNGYLKAAYIGKVIWKKLIAGALMMLVILALNPFGHPGVIKLGIQFVLGAGTYLVALLLFKDDSVDLIKKILAKA</sequence>
<keyword evidence="2 5" id="KW-0812">Transmembrane</keyword>
<evidence type="ECO:0000313" key="7">
    <source>
        <dbReference type="Proteomes" id="UP000438120"/>
    </source>
</evidence>
<dbReference type="InterPro" id="IPR052556">
    <property type="entry name" value="PolySynth_Transporter"/>
</dbReference>
<accession>A0A6A8MFZ1</accession>
<dbReference type="Pfam" id="PF01943">
    <property type="entry name" value="Polysacc_synt"/>
    <property type="match status" value="1"/>
</dbReference>
<evidence type="ECO:0000256" key="5">
    <source>
        <dbReference type="SAM" id="Phobius"/>
    </source>
</evidence>
<feature type="transmembrane region" description="Helical" evidence="5">
    <location>
        <begin position="12"/>
        <end position="31"/>
    </location>
</feature>
<feature type="transmembrane region" description="Helical" evidence="5">
    <location>
        <begin position="357"/>
        <end position="376"/>
    </location>
</feature>
<evidence type="ECO:0000256" key="2">
    <source>
        <dbReference type="ARBA" id="ARBA00022692"/>
    </source>
</evidence>
<feature type="transmembrane region" description="Helical" evidence="5">
    <location>
        <begin position="145"/>
        <end position="163"/>
    </location>
</feature>
<feature type="transmembrane region" description="Helical" evidence="5">
    <location>
        <begin position="86"/>
        <end position="107"/>
    </location>
</feature>
<dbReference type="PANTHER" id="PTHR43424">
    <property type="entry name" value="LOCUS PUTATIVE PROTEIN 1-RELATED"/>
    <property type="match status" value="1"/>
</dbReference>
<dbReference type="GO" id="GO:0016020">
    <property type="term" value="C:membrane"/>
    <property type="evidence" value="ECO:0007669"/>
    <property type="project" value="UniProtKB-SubCell"/>
</dbReference>
<evidence type="ECO:0000256" key="3">
    <source>
        <dbReference type="ARBA" id="ARBA00022989"/>
    </source>
</evidence>
<gene>
    <name evidence="6" type="ORF">FYJ62_09055</name>
</gene>
<dbReference type="AlphaFoldDB" id="A0A6A8MFZ1"/>
<feature type="transmembrane region" description="Helical" evidence="5">
    <location>
        <begin position="292"/>
        <end position="317"/>
    </location>
</feature>
<evidence type="ECO:0000256" key="1">
    <source>
        <dbReference type="ARBA" id="ARBA00004141"/>
    </source>
</evidence>
<dbReference type="EMBL" id="VUMX01000032">
    <property type="protein sequence ID" value="MST87751.1"/>
    <property type="molecule type" value="Genomic_DNA"/>
</dbReference>
<keyword evidence="7" id="KW-1185">Reference proteome</keyword>
<dbReference type="Proteomes" id="UP000438120">
    <property type="component" value="Unassembled WGS sequence"/>
</dbReference>
<feature type="transmembrane region" description="Helical" evidence="5">
    <location>
        <begin position="43"/>
        <end position="65"/>
    </location>
</feature>
<dbReference type="PANTHER" id="PTHR43424:SF1">
    <property type="entry name" value="LOCUS PUTATIVE PROTEIN 1-RELATED"/>
    <property type="match status" value="1"/>
</dbReference>
<feature type="transmembrane region" description="Helical" evidence="5">
    <location>
        <begin position="210"/>
        <end position="226"/>
    </location>
</feature>
<evidence type="ECO:0000313" key="6">
    <source>
        <dbReference type="EMBL" id="MST87751.1"/>
    </source>
</evidence>
<feature type="transmembrane region" description="Helical" evidence="5">
    <location>
        <begin position="382"/>
        <end position="400"/>
    </location>
</feature>
<feature type="transmembrane region" description="Helical" evidence="5">
    <location>
        <begin position="420"/>
        <end position="438"/>
    </location>
</feature>
<keyword evidence="3 5" id="KW-1133">Transmembrane helix</keyword>
<feature type="transmembrane region" description="Helical" evidence="5">
    <location>
        <begin position="323"/>
        <end position="345"/>
    </location>
</feature>